<evidence type="ECO:0008006" key="3">
    <source>
        <dbReference type="Google" id="ProtNLM"/>
    </source>
</evidence>
<dbReference type="Proteomes" id="UP000635606">
    <property type="component" value="Unassembled WGS sequence"/>
</dbReference>
<dbReference type="InterPro" id="IPR019276">
    <property type="entry name" value="DUF2303"/>
</dbReference>
<dbReference type="EMBL" id="BOPH01000017">
    <property type="protein sequence ID" value="GIJ66268.1"/>
    <property type="molecule type" value="Genomic_DNA"/>
</dbReference>
<comment type="caution">
    <text evidence="1">The sequence shown here is derived from an EMBL/GenBank/DDBJ whole genome shotgun (WGS) entry which is preliminary data.</text>
</comment>
<dbReference type="RefSeq" id="WP_203926249.1">
    <property type="nucleotide sequence ID" value="NZ_BOPH01000017.1"/>
</dbReference>
<evidence type="ECO:0000313" key="1">
    <source>
        <dbReference type="EMBL" id="GIJ66268.1"/>
    </source>
</evidence>
<keyword evidence="2" id="KW-1185">Reference proteome</keyword>
<accession>A0A8J4E9F6</accession>
<protein>
    <recommendedName>
        <fullName evidence="3">DUF2303 family protein</fullName>
    </recommendedName>
</protein>
<sequence>MTLDASFIDQLTDVVRDGAIGQELTRGELYAFRLGDKVQVVDLTTDQYRDVPARKTGTVHVRDVGSFVAYWAKHSTKGVSEVYADRGRCTVTAVLDAHATGIAGWGEHRLVLTLVHSSALTAWLGADGRLMPQEQFAEFLDDNRADIHSPSAAEMLEIAQTLEGTTKVDWQAGHRIADGQRRIGFVETSTARAGQKGELAIPTVIQVAVPVFEGAEQAHVLEARFRHRIEGGALKLGFKLARPQDVITSAFDHALGELGEACDATVLRGTPVPR</sequence>
<proteinExistence type="predicted"/>
<gene>
    <name evidence="1" type="ORF">Voc01_011850</name>
</gene>
<reference evidence="1" key="1">
    <citation type="submission" date="2021-01" db="EMBL/GenBank/DDBJ databases">
        <title>Whole genome shotgun sequence of Virgisporangium ochraceum NBRC 16418.</title>
        <authorList>
            <person name="Komaki H."/>
            <person name="Tamura T."/>
        </authorList>
    </citation>
    <scope>NUCLEOTIDE SEQUENCE</scope>
    <source>
        <strain evidence="1">NBRC 16418</strain>
    </source>
</reference>
<dbReference type="AlphaFoldDB" id="A0A8J4E9F6"/>
<organism evidence="1 2">
    <name type="scientific">Virgisporangium ochraceum</name>
    <dbReference type="NCBI Taxonomy" id="65505"/>
    <lineage>
        <taxon>Bacteria</taxon>
        <taxon>Bacillati</taxon>
        <taxon>Actinomycetota</taxon>
        <taxon>Actinomycetes</taxon>
        <taxon>Micromonosporales</taxon>
        <taxon>Micromonosporaceae</taxon>
        <taxon>Virgisporangium</taxon>
    </lineage>
</organism>
<name>A0A8J4E9F6_9ACTN</name>
<dbReference type="Pfam" id="PF10065">
    <property type="entry name" value="DUF2303"/>
    <property type="match status" value="1"/>
</dbReference>
<evidence type="ECO:0000313" key="2">
    <source>
        <dbReference type="Proteomes" id="UP000635606"/>
    </source>
</evidence>